<keyword evidence="3 5" id="KW-0342">GTP-binding</keyword>
<evidence type="ECO:0000313" key="8">
    <source>
        <dbReference type="Proteomes" id="UP000799118"/>
    </source>
</evidence>
<dbReference type="SMART" id="SM00275">
    <property type="entry name" value="G_alpha"/>
    <property type="match status" value="1"/>
</dbReference>
<evidence type="ECO:0000313" key="7">
    <source>
        <dbReference type="EMBL" id="KAE9387467.1"/>
    </source>
</evidence>
<dbReference type="SUPFAM" id="SSF47895">
    <property type="entry name" value="Transducin (alpha subunit), insertion domain"/>
    <property type="match status" value="1"/>
</dbReference>
<dbReference type="InterPro" id="IPR027417">
    <property type="entry name" value="P-loop_NTPase"/>
</dbReference>
<keyword evidence="2 5" id="KW-0547">Nucleotide-binding</keyword>
<reference evidence="7" key="1">
    <citation type="journal article" date="2019" name="Environ. Microbiol.">
        <title>Fungal ecological strategies reflected in gene transcription - a case study of two litter decomposers.</title>
        <authorList>
            <person name="Barbi F."/>
            <person name="Kohler A."/>
            <person name="Barry K."/>
            <person name="Baskaran P."/>
            <person name="Daum C."/>
            <person name="Fauchery L."/>
            <person name="Ihrmark K."/>
            <person name="Kuo A."/>
            <person name="LaButti K."/>
            <person name="Lipzen A."/>
            <person name="Morin E."/>
            <person name="Grigoriev I.V."/>
            <person name="Henrissat B."/>
            <person name="Lindahl B."/>
            <person name="Martin F."/>
        </authorList>
    </citation>
    <scope>NUCLEOTIDE SEQUENCE</scope>
    <source>
        <strain evidence="7">JB14</strain>
    </source>
</reference>
<dbReference type="GO" id="GO:0007188">
    <property type="term" value="P:adenylate cyclase-modulating G protein-coupled receptor signaling pathway"/>
    <property type="evidence" value="ECO:0007669"/>
    <property type="project" value="TreeGrafter"/>
</dbReference>
<organism evidence="7 8">
    <name type="scientific">Gymnopus androsaceus JB14</name>
    <dbReference type="NCBI Taxonomy" id="1447944"/>
    <lineage>
        <taxon>Eukaryota</taxon>
        <taxon>Fungi</taxon>
        <taxon>Dikarya</taxon>
        <taxon>Basidiomycota</taxon>
        <taxon>Agaricomycotina</taxon>
        <taxon>Agaricomycetes</taxon>
        <taxon>Agaricomycetidae</taxon>
        <taxon>Agaricales</taxon>
        <taxon>Marasmiineae</taxon>
        <taxon>Omphalotaceae</taxon>
        <taxon>Gymnopus</taxon>
    </lineage>
</organism>
<accession>A0A6A4GQH8</accession>
<evidence type="ECO:0000256" key="2">
    <source>
        <dbReference type="ARBA" id="ARBA00022741"/>
    </source>
</evidence>
<dbReference type="Gene3D" id="3.40.50.300">
    <property type="entry name" value="P-loop containing nucleotide triphosphate hydrolases"/>
    <property type="match status" value="1"/>
</dbReference>
<dbReference type="PROSITE" id="PS51882">
    <property type="entry name" value="G_ALPHA"/>
    <property type="match status" value="1"/>
</dbReference>
<dbReference type="OrthoDB" id="5817230at2759"/>
<dbReference type="EMBL" id="ML769798">
    <property type="protein sequence ID" value="KAE9387467.1"/>
    <property type="molecule type" value="Genomic_DNA"/>
</dbReference>
<dbReference type="GO" id="GO:0046872">
    <property type="term" value="F:metal ion binding"/>
    <property type="evidence" value="ECO:0007669"/>
    <property type="project" value="UniProtKB-KW"/>
</dbReference>
<evidence type="ECO:0000256" key="1">
    <source>
        <dbReference type="ARBA" id="ARBA00022723"/>
    </source>
</evidence>
<feature type="binding site" evidence="6">
    <location>
        <position position="53"/>
    </location>
    <ligand>
        <name>Mg(2+)</name>
        <dbReference type="ChEBI" id="CHEBI:18420"/>
    </ligand>
</feature>
<protein>
    <submittedName>
        <fullName evidence="7">Guanine nucleotide binding protein, alpha subunit</fullName>
    </submittedName>
</protein>
<feature type="binding site" evidence="5">
    <location>
        <begin position="146"/>
        <end position="148"/>
    </location>
    <ligand>
        <name>GTP</name>
        <dbReference type="ChEBI" id="CHEBI:37565"/>
    </ligand>
</feature>
<dbReference type="InterPro" id="IPR011025">
    <property type="entry name" value="GproteinA_insert"/>
</dbReference>
<dbReference type="GO" id="GO:0005737">
    <property type="term" value="C:cytoplasm"/>
    <property type="evidence" value="ECO:0007669"/>
    <property type="project" value="TreeGrafter"/>
</dbReference>
<name>A0A6A4GQH8_9AGAR</name>
<dbReference type="PRINTS" id="PR00318">
    <property type="entry name" value="GPROTEINA"/>
</dbReference>
<dbReference type="FunFam" id="3.40.50.300:FF:000692">
    <property type="entry name" value="Guanine nucleotide-binding protein subunit alpha"/>
    <property type="match status" value="1"/>
</dbReference>
<dbReference type="InterPro" id="IPR001019">
    <property type="entry name" value="Gprotein_alpha_su"/>
</dbReference>
<dbReference type="GO" id="GO:0001664">
    <property type="term" value="F:G protein-coupled receptor binding"/>
    <property type="evidence" value="ECO:0007669"/>
    <property type="project" value="TreeGrafter"/>
</dbReference>
<dbReference type="SUPFAM" id="SSF52540">
    <property type="entry name" value="P-loop containing nucleoside triphosphate hydrolases"/>
    <property type="match status" value="1"/>
</dbReference>
<dbReference type="GO" id="GO:0031683">
    <property type="term" value="F:G-protein beta/gamma-subunit complex binding"/>
    <property type="evidence" value="ECO:0007669"/>
    <property type="project" value="InterPro"/>
</dbReference>
<keyword evidence="4" id="KW-0807">Transducer</keyword>
<dbReference type="AlphaFoldDB" id="A0A6A4GQH8"/>
<evidence type="ECO:0000256" key="5">
    <source>
        <dbReference type="PIRSR" id="PIRSR601019-1"/>
    </source>
</evidence>
<dbReference type="GO" id="GO:0005834">
    <property type="term" value="C:heterotrimeric G-protein complex"/>
    <property type="evidence" value="ECO:0007669"/>
    <property type="project" value="TreeGrafter"/>
</dbReference>
<dbReference type="Pfam" id="PF00503">
    <property type="entry name" value="G-alpha"/>
    <property type="match status" value="1"/>
</dbReference>
<dbReference type="GO" id="GO:0003924">
    <property type="term" value="F:GTPase activity"/>
    <property type="evidence" value="ECO:0007669"/>
    <property type="project" value="InterPro"/>
</dbReference>
<keyword evidence="6" id="KW-0460">Magnesium</keyword>
<evidence type="ECO:0000256" key="3">
    <source>
        <dbReference type="ARBA" id="ARBA00023134"/>
    </source>
</evidence>
<sequence>MRCLGQDPGVKEAVHDSRELNESGLHYFNSIDRITDSDYMPTNQDISLSLIQTTGIMETPFNLKVGKLTCKMMNVGGQFSSQRKWIHSFENFENVTAVIFFVKLSEYDQIPFEEGNQNRLAESVILFDSLCNSRLFAKSSIILFLNIDHFANKLQRIPLGK</sequence>
<evidence type="ECO:0000256" key="6">
    <source>
        <dbReference type="PIRSR" id="PIRSR601019-2"/>
    </source>
</evidence>
<proteinExistence type="predicted"/>
<keyword evidence="8" id="KW-1185">Reference proteome</keyword>
<dbReference type="PANTHER" id="PTHR10218">
    <property type="entry name" value="GTP-BINDING PROTEIN ALPHA SUBUNIT"/>
    <property type="match status" value="1"/>
</dbReference>
<dbReference type="Proteomes" id="UP000799118">
    <property type="component" value="Unassembled WGS sequence"/>
</dbReference>
<keyword evidence="1 6" id="KW-0479">Metal-binding</keyword>
<gene>
    <name evidence="7" type="ORF">BT96DRAFT_484612</name>
</gene>
<evidence type="ECO:0000256" key="4">
    <source>
        <dbReference type="ARBA" id="ARBA00023224"/>
    </source>
</evidence>
<dbReference type="GO" id="GO:0005525">
    <property type="term" value="F:GTP binding"/>
    <property type="evidence" value="ECO:0007669"/>
    <property type="project" value="UniProtKB-KW"/>
</dbReference>
<dbReference type="PANTHER" id="PTHR10218:SF302">
    <property type="entry name" value="GUANINE NUCLEOTIDE-BINDING PROTEIN ALPHA-5 SUBUNIT"/>
    <property type="match status" value="1"/>
</dbReference>